<name>A0ABS4HFV3_9BACI</name>
<evidence type="ECO:0008006" key="3">
    <source>
        <dbReference type="Google" id="ProtNLM"/>
    </source>
</evidence>
<organism evidence="1 2">
    <name type="scientific">Virgibacillus litoralis</name>
    <dbReference type="NCBI Taxonomy" id="578221"/>
    <lineage>
        <taxon>Bacteria</taxon>
        <taxon>Bacillati</taxon>
        <taxon>Bacillota</taxon>
        <taxon>Bacilli</taxon>
        <taxon>Bacillales</taxon>
        <taxon>Bacillaceae</taxon>
        <taxon>Virgibacillus</taxon>
    </lineage>
</organism>
<protein>
    <recommendedName>
        <fullName evidence="3">Single-stranded DNA-binding protein</fullName>
    </recommendedName>
</protein>
<dbReference type="Proteomes" id="UP001519328">
    <property type="component" value="Unassembled WGS sequence"/>
</dbReference>
<reference evidence="1 2" key="1">
    <citation type="submission" date="2021-03" db="EMBL/GenBank/DDBJ databases">
        <title>Genomic Encyclopedia of Type Strains, Phase IV (KMG-IV): sequencing the most valuable type-strain genomes for metagenomic binning, comparative biology and taxonomic classification.</title>
        <authorList>
            <person name="Goeker M."/>
        </authorList>
    </citation>
    <scope>NUCLEOTIDE SEQUENCE [LARGE SCALE GENOMIC DNA]</scope>
    <source>
        <strain evidence="1 2">DSM 21085</strain>
    </source>
</reference>
<comment type="caution">
    <text evidence="1">The sequence shown here is derived from an EMBL/GenBank/DDBJ whole genome shotgun (WGS) entry which is preliminary data.</text>
</comment>
<evidence type="ECO:0000313" key="2">
    <source>
        <dbReference type="Proteomes" id="UP001519328"/>
    </source>
</evidence>
<evidence type="ECO:0000313" key="1">
    <source>
        <dbReference type="EMBL" id="MBP1949801.1"/>
    </source>
</evidence>
<dbReference type="EMBL" id="JAGGKK010000015">
    <property type="protein sequence ID" value="MBP1949801.1"/>
    <property type="molecule type" value="Genomic_DNA"/>
</dbReference>
<accession>A0ABS4HFV3</accession>
<sequence>MVRELYEKKFGRILTTDKKDKSPQEEYEFSDEELPF</sequence>
<keyword evidence="2" id="KW-1185">Reference proteome</keyword>
<proteinExistence type="predicted"/>
<gene>
    <name evidence="1" type="ORF">J2Z82_002756</name>
</gene>